<dbReference type="KEGG" id="psco:LY89DRAFT_542673"/>
<sequence length="99" mass="11433">EKILRWLANLDPFTNQRNASKQHEPGTGNWLLQRDDFLTWRSTPGTVMWLHGIAGCGKTVIWFAFCQSHAAQLVIFYFDFRDPWKQNADGLLLSILAQL</sequence>
<reference evidence="3 4" key="1">
    <citation type="submission" date="2015-10" db="EMBL/GenBank/DDBJ databases">
        <title>Full genome of DAOMC 229536 Phialocephala scopiformis, a fungal endophyte of spruce producing the potent anti-insectan compound rugulosin.</title>
        <authorList>
            <consortium name="DOE Joint Genome Institute"/>
            <person name="Walker A.K."/>
            <person name="Frasz S.L."/>
            <person name="Seifert K.A."/>
            <person name="Miller J.D."/>
            <person name="Mondo S.J."/>
            <person name="Labutti K."/>
            <person name="Lipzen A."/>
            <person name="Dockter R."/>
            <person name="Kennedy M."/>
            <person name="Grigoriev I.V."/>
            <person name="Spatafora J.W."/>
        </authorList>
    </citation>
    <scope>NUCLEOTIDE SEQUENCE [LARGE SCALE GENOMIC DNA]</scope>
    <source>
        <strain evidence="3 4">CBS 120377</strain>
    </source>
</reference>
<evidence type="ECO:0000256" key="1">
    <source>
        <dbReference type="ARBA" id="ARBA00022737"/>
    </source>
</evidence>
<protein>
    <recommendedName>
        <fullName evidence="2">Nephrocystin 3-like N-terminal domain-containing protein</fullName>
    </recommendedName>
</protein>
<dbReference type="RefSeq" id="XP_018078098.1">
    <property type="nucleotide sequence ID" value="XM_018208201.1"/>
</dbReference>
<keyword evidence="1" id="KW-0677">Repeat</keyword>
<organism evidence="3 4">
    <name type="scientific">Mollisia scopiformis</name>
    <name type="common">Conifer needle endophyte fungus</name>
    <name type="synonym">Phialocephala scopiformis</name>
    <dbReference type="NCBI Taxonomy" id="149040"/>
    <lineage>
        <taxon>Eukaryota</taxon>
        <taxon>Fungi</taxon>
        <taxon>Dikarya</taxon>
        <taxon>Ascomycota</taxon>
        <taxon>Pezizomycotina</taxon>
        <taxon>Leotiomycetes</taxon>
        <taxon>Helotiales</taxon>
        <taxon>Mollisiaceae</taxon>
        <taxon>Mollisia</taxon>
    </lineage>
</organism>
<feature type="non-terminal residue" evidence="3">
    <location>
        <position position="1"/>
    </location>
</feature>
<name>A0A194XU57_MOLSC</name>
<evidence type="ECO:0000313" key="3">
    <source>
        <dbReference type="EMBL" id="KUJ23743.1"/>
    </source>
</evidence>
<dbReference type="Proteomes" id="UP000070700">
    <property type="component" value="Unassembled WGS sequence"/>
</dbReference>
<dbReference type="PANTHER" id="PTHR10039">
    <property type="entry name" value="AMELOGENIN"/>
    <property type="match status" value="1"/>
</dbReference>
<gene>
    <name evidence="3" type="ORF">LY89DRAFT_542673</name>
</gene>
<dbReference type="AlphaFoldDB" id="A0A194XU57"/>
<dbReference type="GeneID" id="28817927"/>
<keyword evidence="4" id="KW-1185">Reference proteome</keyword>
<feature type="non-terminal residue" evidence="3">
    <location>
        <position position="99"/>
    </location>
</feature>
<evidence type="ECO:0000259" key="2">
    <source>
        <dbReference type="Pfam" id="PF24883"/>
    </source>
</evidence>
<feature type="domain" description="Nephrocystin 3-like N-terminal" evidence="2">
    <location>
        <begin position="26"/>
        <end position="99"/>
    </location>
</feature>
<dbReference type="EMBL" id="KQ947404">
    <property type="protein sequence ID" value="KUJ23743.1"/>
    <property type="molecule type" value="Genomic_DNA"/>
</dbReference>
<dbReference type="InterPro" id="IPR056884">
    <property type="entry name" value="NPHP3-like_N"/>
</dbReference>
<dbReference type="Pfam" id="PF24883">
    <property type="entry name" value="NPHP3_N"/>
    <property type="match status" value="1"/>
</dbReference>
<accession>A0A194XU57</accession>
<dbReference type="OrthoDB" id="195446at2759"/>
<evidence type="ECO:0000313" key="4">
    <source>
        <dbReference type="Proteomes" id="UP000070700"/>
    </source>
</evidence>
<dbReference type="PANTHER" id="PTHR10039:SF16">
    <property type="entry name" value="GPI INOSITOL-DEACYLASE"/>
    <property type="match status" value="1"/>
</dbReference>
<dbReference type="InParanoid" id="A0A194XU57"/>
<proteinExistence type="predicted"/>